<dbReference type="KEGG" id="gog:C1280_27655"/>
<sequence>MQAYDRDFQDVVAVGEFEEAPAVEVLRQLSYSRSFLAAAIRAAEARGIRTAFWAVAQYNYAYDPSRVYVPIAADPMFIGSFPWTDSEDAEPGAAPDTAR</sequence>
<evidence type="ECO:0000313" key="1">
    <source>
        <dbReference type="EMBL" id="AWM40390.1"/>
    </source>
</evidence>
<reference evidence="1 2" key="1">
    <citation type="submission" date="2018-01" db="EMBL/GenBank/DDBJ databases">
        <title>G. obscuriglobus.</title>
        <authorList>
            <person name="Franke J."/>
            <person name="Blomberg W."/>
            <person name="Selmecki A."/>
        </authorList>
    </citation>
    <scope>NUCLEOTIDE SEQUENCE [LARGE SCALE GENOMIC DNA]</scope>
    <source>
        <strain evidence="1 2">DSM 5831</strain>
    </source>
</reference>
<protein>
    <submittedName>
        <fullName evidence="1">Uncharacterized protein</fullName>
    </submittedName>
</protein>
<dbReference type="Proteomes" id="UP000245802">
    <property type="component" value="Chromosome"/>
</dbReference>
<name>A0A2Z3HG57_9BACT</name>
<dbReference type="AlphaFoldDB" id="A0A2Z3HG57"/>
<organism evidence="1 2">
    <name type="scientific">Gemmata obscuriglobus</name>
    <dbReference type="NCBI Taxonomy" id="114"/>
    <lineage>
        <taxon>Bacteria</taxon>
        <taxon>Pseudomonadati</taxon>
        <taxon>Planctomycetota</taxon>
        <taxon>Planctomycetia</taxon>
        <taxon>Gemmatales</taxon>
        <taxon>Gemmataceae</taxon>
        <taxon>Gemmata</taxon>
    </lineage>
</organism>
<proteinExistence type="predicted"/>
<gene>
    <name evidence="1" type="ORF">C1280_27655</name>
</gene>
<evidence type="ECO:0000313" key="2">
    <source>
        <dbReference type="Proteomes" id="UP000245802"/>
    </source>
</evidence>
<keyword evidence="2" id="KW-1185">Reference proteome</keyword>
<dbReference type="EMBL" id="CP025958">
    <property type="protein sequence ID" value="AWM40390.1"/>
    <property type="molecule type" value="Genomic_DNA"/>
</dbReference>
<accession>A0A2Z3HG57</accession>